<keyword evidence="5 9" id="KW-0904">Protein phosphatase</keyword>
<comment type="function">
    <text evidence="9">Protein phosphatase that catalyzes the dephosphorylation of the C-terminal domain of RNA polymerase II. Plays a role in RNA processing and termination.</text>
</comment>
<evidence type="ECO:0000256" key="7">
    <source>
        <dbReference type="ARBA" id="ARBA00047761"/>
    </source>
</evidence>
<sequence>MSQRYQGGGSRGGGISEFQAYNDQGGGGGGGYSRGGRGGGGGGNDYYNTRNNRNDNRNYHRQQQQDQGYDNFKGEYGSGSQSSQQLSNSGEEAVVQKISFAVVCASNQNRSMSAHYLLQKKYRMNVSSFGTGSSVKLPGKSRDSPNIYDFGTSYQDIFNDLKSQDEE</sequence>
<evidence type="ECO:0000256" key="3">
    <source>
        <dbReference type="ARBA" id="ARBA00022664"/>
    </source>
</evidence>
<dbReference type="Pfam" id="PF04722">
    <property type="entry name" value="Ssu72"/>
    <property type="match status" value="1"/>
</dbReference>
<dbReference type="GO" id="GO:0031124">
    <property type="term" value="P:mRNA 3'-end processing"/>
    <property type="evidence" value="ECO:0007669"/>
    <property type="project" value="UniProtKB-ARBA"/>
</dbReference>
<gene>
    <name evidence="11" type="ORF">NAEGRDRAFT_50257</name>
</gene>
<feature type="region of interest" description="Disordered" evidence="10">
    <location>
        <begin position="1"/>
        <end position="91"/>
    </location>
</feature>
<name>D2VKC0_NAEGR</name>
<comment type="similarity">
    <text evidence="2 9">Belongs to the SSU72 phosphatase family.</text>
</comment>
<dbReference type="OrthoDB" id="57957at2759"/>
<dbReference type="VEuPathDB" id="AmoebaDB:NAEGRDRAFT_50257"/>
<feature type="compositionally biased region" description="Gly residues" evidence="10">
    <location>
        <begin position="24"/>
        <end position="44"/>
    </location>
</feature>
<dbReference type="GO" id="GO:0008420">
    <property type="term" value="F:RNA polymerase II CTD heptapeptide repeat phosphatase activity"/>
    <property type="evidence" value="ECO:0007669"/>
    <property type="project" value="UniProtKB-ARBA"/>
</dbReference>
<evidence type="ECO:0000256" key="9">
    <source>
        <dbReference type="RuleBase" id="RU369031"/>
    </source>
</evidence>
<evidence type="ECO:0000313" key="12">
    <source>
        <dbReference type="Proteomes" id="UP000006671"/>
    </source>
</evidence>
<dbReference type="Proteomes" id="UP000006671">
    <property type="component" value="Unassembled WGS sequence"/>
</dbReference>
<dbReference type="GeneID" id="8852008"/>
<reference evidence="11 12" key="1">
    <citation type="journal article" date="2010" name="Cell">
        <title>The genome of Naegleria gruberi illuminates early eukaryotic versatility.</title>
        <authorList>
            <person name="Fritz-Laylin L.K."/>
            <person name="Prochnik S.E."/>
            <person name="Ginger M.L."/>
            <person name="Dacks J.B."/>
            <person name="Carpenter M.L."/>
            <person name="Field M.C."/>
            <person name="Kuo A."/>
            <person name="Paredez A."/>
            <person name="Chapman J."/>
            <person name="Pham J."/>
            <person name="Shu S."/>
            <person name="Neupane R."/>
            <person name="Cipriano M."/>
            <person name="Mancuso J."/>
            <person name="Tu H."/>
            <person name="Salamov A."/>
            <person name="Lindquist E."/>
            <person name="Shapiro H."/>
            <person name="Lucas S."/>
            <person name="Grigoriev I.V."/>
            <person name="Cande W.Z."/>
            <person name="Fulton C."/>
            <person name="Rokhsar D.S."/>
            <person name="Dawson S.C."/>
        </authorList>
    </citation>
    <scope>NUCLEOTIDE SEQUENCE [LARGE SCALE GENOMIC DNA]</scope>
    <source>
        <strain evidence="11 12">NEG-M</strain>
    </source>
</reference>
<dbReference type="InterPro" id="IPR006811">
    <property type="entry name" value="RNA_pol_II_suA"/>
</dbReference>
<organism evidence="12">
    <name type="scientific">Naegleria gruberi</name>
    <name type="common">Amoeba</name>
    <dbReference type="NCBI Taxonomy" id="5762"/>
    <lineage>
        <taxon>Eukaryota</taxon>
        <taxon>Discoba</taxon>
        <taxon>Heterolobosea</taxon>
        <taxon>Tetramitia</taxon>
        <taxon>Eutetramitia</taxon>
        <taxon>Vahlkampfiidae</taxon>
        <taxon>Naegleria</taxon>
    </lineage>
</organism>
<protein>
    <recommendedName>
        <fullName evidence="9">RNA polymerase II subunit A C-terminal domain phosphatase SSU72</fullName>
        <shortName evidence="9">CTD phosphatase SSU72</shortName>
        <ecNumber evidence="9">3.1.3.16</ecNumber>
    </recommendedName>
</protein>
<dbReference type="RefSeq" id="XP_002675403.1">
    <property type="nucleotide sequence ID" value="XM_002675357.1"/>
</dbReference>
<keyword evidence="3 9" id="KW-0507">mRNA processing</keyword>
<keyword evidence="4 9" id="KW-0378">Hydrolase</keyword>
<dbReference type="STRING" id="5762.D2VKC0"/>
<feature type="compositionally biased region" description="Low complexity" evidence="10">
    <location>
        <begin position="61"/>
        <end position="71"/>
    </location>
</feature>
<dbReference type="KEGG" id="ngr:NAEGRDRAFT_50257"/>
<evidence type="ECO:0000256" key="10">
    <source>
        <dbReference type="SAM" id="MobiDB-lite"/>
    </source>
</evidence>
<evidence type="ECO:0000313" key="11">
    <source>
        <dbReference type="EMBL" id="EFC42659.1"/>
    </source>
</evidence>
<dbReference type="Gene3D" id="3.40.50.2300">
    <property type="match status" value="1"/>
</dbReference>
<dbReference type="AlphaFoldDB" id="D2VKC0"/>
<evidence type="ECO:0000256" key="8">
    <source>
        <dbReference type="ARBA" id="ARBA00048336"/>
    </source>
</evidence>
<comment type="subcellular location">
    <subcellularLocation>
        <location evidence="1 9">Nucleus</location>
    </subcellularLocation>
</comment>
<dbReference type="PANTHER" id="PTHR20383">
    <property type="entry name" value="RNA POLYMERASE II SUBUNIT A C-TERMINAL DOMAIN PHOSPHATASE"/>
    <property type="match status" value="1"/>
</dbReference>
<comment type="catalytic activity">
    <reaction evidence="7 9">
        <text>O-phospho-L-seryl-[protein] + H2O = L-seryl-[protein] + phosphate</text>
        <dbReference type="Rhea" id="RHEA:20629"/>
        <dbReference type="Rhea" id="RHEA-COMP:9863"/>
        <dbReference type="Rhea" id="RHEA-COMP:11604"/>
        <dbReference type="ChEBI" id="CHEBI:15377"/>
        <dbReference type="ChEBI" id="CHEBI:29999"/>
        <dbReference type="ChEBI" id="CHEBI:43474"/>
        <dbReference type="ChEBI" id="CHEBI:83421"/>
        <dbReference type="EC" id="3.1.3.16"/>
    </reaction>
</comment>
<evidence type="ECO:0000256" key="5">
    <source>
        <dbReference type="ARBA" id="ARBA00022912"/>
    </source>
</evidence>
<accession>D2VKC0</accession>
<feature type="compositionally biased region" description="Low complexity" evidence="10">
    <location>
        <begin position="78"/>
        <end position="90"/>
    </location>
</feature>
<keyword evidence="12" id="KW-1185">Reference proteome</keyword>
<dbReference type="EMBL" id="GG738878">
    <property type="protein sequence ID" value="EFC42659.1"/>
    <property type="molecule type" value="Genomic_DNA"/>
</dbReference>
<evidence type="ECO:0000256" key="1">
    <source>
        <dbReference type="ARBA" id="ARBA00004123"/>
    </source>
</evidence>
<proteinExistence type="inferred from homology"/>
<keyword evidence="6 9" id="KW-0539">Nucleus</keyword>
<dbReference type="InParanoid" id="D2VKC0"/>
<comment type="catalytic activity">
    <reaction evidence="8 9">
        <text>O-phospho-L-threonyl-[protein] + H2O = L-threonyl-[protein] + phosphate</text>
        <dbReference type="Rhea" id="RHEA:47004"/>
        <dbReference type="Rhea" id="RHEA-COMP:11060"/>
        <dbReference type="Rhea" id="RHEA-COMP:11605"/>
        <dbReference type="ChEBI" id="CHEBI:15377"/>
        <dbReference type="ChEBI" id="CHEBI:30013"/>
        <dbReference type="ChEBI" id="CHEBI:43474"/>
        <dbReference type="ChEBI" id="CHEBI:61977"/>
        <dbReference type="EC" id="3.1.3.16"/>
    </reaction>
</comment>
<evidence type="ECO:0000256" key="6">
    <source>
        <dbReference type="ARBA" id="ARBA00023242"/>
    </source>
</evidence>
<dbReference type="GO" id="GO:0005634">
    <property type="term" value="C:nucleus"/>
    <property type="evidence" value="ECO:0007669"/>
    <property type="project" value="UniProtKB-SubCell"/>
</dbReference>
<dbReference type="eggNOG" id="KOG2424">
    <property type="taxonomic scope" value="Eukaryota"/>
</dbReference>
<evidence type="ECO:0000256" key="2">
    <source>
        <dbReference type="ARBA" id="ARBA00008978"/>
    </source>
</evidence>
<dbReference type="EC" id="3.1.3.16" evidence="9"/>
<feature type="compositionally biased region" description="Gly residues" evidence="10">
    <location>
        <begin position="1"/>
        <end position="15"/>
    </location>
</feature>
<dbReference type="FunFam" id="3.40.50.2300:FF:000039">
    <property type="entry name" value="RNA polymerase II subunit A C-terminal domain phosphatase"/>
    <property type="match status" value="1"/>
</dbReference>
<evidence type="ECO:0000256" key="4">
    <source>
        <dbReference type="ARBA" id="ARBA00022801"/>
    </source>
</evidence>